<reference evidence="11 12" key="1">
    <citation type="submission" date="2017-09" db="EMBL/GenBank/DDBJ databases">
        <title>Biodiversity and function of Thalassospira species in the particle-attached aromatic-hydrocarbon-degrading consortia from the surface seawater of the China South Sea.</title>
        <authorList>
            <person name="Dong C."/>
            <person name="Lai Q."/>
            <person name="Shao Z."/>
        </authorList>
    </citation>
    <scope>NUCLEOTIDE SEQUENCE [LARGE SCALE GENOMIC DNA]</scope>
    <source>
        <strain evidence="11 12">139Z-12</strain>
    </source>
</reference>
<feature type="domain" description="2Fe-2S ferredoxin-type" evidence="9">
    <location>
        <begin position="233"/>
        <end position="321"/>
    </location>
</feature>
<dbReference type="AlphaFoldDB" id="A0A2N3LBH4"/>
<protein>
    <recommendedName>
        <fullName evidence="13">Oxidoreductase</fullName>
    </recommendedName>
</protein>
<dbReference type="Gene3D" id="3.10.20.30">
    <property type="match status" value="1"/>
</dbReference>
<dbReference type="InterPro" id="IPR039261">
    <property type="entry name" value="FNR_nucleotide-bd"/>
</dbReference>
<dbReference type="SUPFAM" id="SSF63380">
    <property type="entry name" value="Riboflavin synthase domain-like"/>
    <property type="match status" value="1"/>
</dbReference>
<evidence type="ECO:0000313" key="12">
    <source>
        <dbReference type="Proteomes" id="UP000233332"/>
    </source>
</evidence>
<evidence type="ECO:0000256" key="7">
    <source>
        <dbReference type="ARBA" id="ARBA00023004"/>
    </source>
</evidence>
<dbReference type="Pfam" id="PF00111">
    <property type="entry name" value="Fer2"/>
    <property type="match status" value="1"/>
</dbReference>
<dbReference type="GO" id="GO:0046872">
    <property type="term" value="F:metal ion binding"/>
    <property type="evidence" value="ECO:0007669"/>
    <property type="project" value="UniProtKB-KW"/>
</dbReference>
<keyword evidence="4" id="KW-0001">2Fe-2S</keyword>
<dbReference type="Gene3D" id="2.40.30.10">
    <property type="entry name" value="Translation factors"/>
    <property type="match status" value="1"/>
</dbReference>
<evidence type="ECO:0000256" key="4">
    <source>
        <dbReference type="ARBA" id="ARBA00022714"/>
    </source>
</evidence>
<dbReference type="EMBL" id="NXGX01000001">
    <property type="protein sequence ID" value="PKR60175.1"/>
    <property type="molecule type" value="Genomic_DNA"/>
</dbReference>
<dbReference type="PROSITE" id="PS51085">
    <property type="entry name" value="2FE2S_FER_2"/>
    <property type="match status" value="1"/>
</dbReference>
<dbReference type="InterPro" id="IPR001041">
    <property type="entry name" value="2Fe-2S_ferredoxin-type"/>
</dbReference>
<dbReference type="InterPro" id="IPR054582">
    <property type="entry name" value="DmmA-like_N"/>
</dbReference>
<evidence type="ECO:0000256" key="1">
    <source>
        <dbReference type="ARBA" id="ARBA00001917"/>
    </source>
</evidence>
<sequence length="321" mass="34649">MLRTTVQQIHTLTDRIRGFDLVASDGRALPPCEPGAHIKVNVTDTSGNPVKRSYSVINPGQTDRYRIAVLREVDGEGGSAFMHDKVTVGDELDIDLPQNDFPLHSDAQNTILIAGGIGITPILAMATTLTAGKKDFALHYSSRTHQDMALMHDVLDAATGRCTLYFDGGTPSRAMQLSTLLGPAKAGKHVYVCGPGGLIDAVLDAARRHRWASDNIHYERFSTPAAQLDDSAFEVHLKHSNQSFDVPVGKSILDVLIDEGIDPLYDCKKGNCGICTSAVLSCDGDLSHRDAYLSDGQKSQNDQMCICVSRMQGGGKLTLDL</sequence>
<dbReference type="InterPro" id="IPR017938">
    <property type="entry name" value="Riboflavin_synthase-like_b-brl"/>
</dbReference>
<keyword evidence="12" id="KW-1185">Reference proteome</keyword>
<dbReference type="SUPFAM" id="SSF54292">
    <property type="entry name" value="2Fe-2S ferredoxin-like"/>
    <property type="match status" value="1"/>
</dbReference>
<comment type="cofactor">
    <cofactor evidence="1">
        <name>FMN</name>
        <dbReference type="ChEBI" id="CHEBI:58210"/>
    </cofactor>
</comment>
<dbReference type="PROSITE" id="PS51384">
    <property type="entry name" value="FAD_FR"/>
    <property type="match status" value="1"/>
</dbReference>
<dbReference type="PANTHER" id="PTHR47354">
    <property type="entry name" value="NADH OXIDOREDUCTASE HCR"/>
    <property type="match status" value="1"/>
</dbReference>
<dbReference type="GO" id="GO:0051537">
    <property type="term" value="F:2 iron, 2 sulfur cluster binding"/>
    <property type="evidence" value="ECO:0007669"/>
    <property type="project" value="UniProtKB-KW"/>
</dbReference>
<evidence type="ECO:0000313" key="11">
    <source>
        <dbReference type="EMBL" id="PKR60175.1"/>
    </source>
</evidence>
<dbReference type="PROSITE" id="PS00197">
    <property type="entry name" value="2FE2S_FER_1"/>
    <property type="match status" value="1"/>
</dbReference>
<name>A0A2N3LBH4_9PROT</name>
<feature type="domain" description="FAD-binding FR-type" evidence="10">
    <location>
        <begin position="1"/>
        <end position="104"/>
    </location>
</feature>
<dbReference type="InterPro" id="IPR036010">
    <property type="entry name" value="2Fe-2S_ferredoxin-like_sf"/>
</dbReference>
<dbReference type="InterPro" id="IPR012675">
    <property type="entry name" value="Beta-grasp_dom_sf"/>
</dbReference>
<organism evidence="11 12">
    <name type="scientific">Thalassospira lohafexi</name>
    <dbReference type="NCBI Taxonomy" id="744227"/>
    <lineage>
        <taxon>Bacteria</taxon>
        <taxon>Pseudomonadati</taxon>
        <taxon>Pseudomonadota</taxon>
        <taxon>Alphaproteobacteria</taxon>
        <taxon>Rhodospirillales</taxon>
        <taxon>Thalassospiraceae</taxon>
        <taxon>Thalassospira</taxon>
    </lineage>
</organism>
<gene>
    <name evidence="11" type="ORF">COO92_02085</name>
</gene>
<keyword evidence="6" id="KW-0560">Oxidoreductase</keyword>
<accession>A0A2N3LBH4</accession>
<dbReference type="SUPFAM" id="SSF52343">
    <property type="entry name" value="Ferredoxin reductase-like, C-terminal NADP-linked domain"/>
    <property type="match status" value="1"/>
</dbReference>
<dbReference type="Pfam" id="PF22290">
    <property type="entry name" value="DmmA-like_N"/>
    <property type="match status" value="1"/>
</dbReference>
<evidence type="ECO:0008006" key="13">
    <source>
        <dbReference type="Google" id="ProtNLM"/>
    </source>
</evidence>
<dbReference type="Proteomes" id="UP000233332">
    <property type="component" value="Unassembled WGS sequence"/>
</dbReference>
<keyword evidence="7" id="KW-0408">Iron</keyword>
<comment type="caution">
    <text evidence="11">The sequence shown here is derived from an EMBL/GenBank/DDBJ whole genome shotgun (WGS) entry which is preliminary data.</text>
</comment>
<dbReference type="InterPro" id="IPR017927">
    <property type="entry name" value="FAD-bd_FR_type"/>
</dbReference>
<dbReference type="PRINTS" id="PR00409">
    <property type="entry name" value="PHDIOXRDTASE"/>
</dbReference>
<evidence type="ECO:0000256" key="6">
    <source>
        <dbReference type="ARBA" id="ARBA00023002"/>
    </source>
</evidence>
<dbReference type="CDD" id="cd06185">
    <property type="entry name" value="PDR_like"/>
    <property type="match status" value="1"/>
</dbReference>
<dbReference type="Gene3D" id="3.40.50.80">
    <property type="entry name" value="Nucleotide-binding domain of ferredoxin-NADP reductase (FNR) module"/>
    <property type="match status" value="1"/>
</dbReference>
<dbReference type="InterPro" id="IPR006058">
    <property type="entry name" value="2Fe2S_fd_BS"/>
</dbReference>
<dbReference type="PANTHER" id="PTHR47354:SF1">
    <property type="entry name" value="CARNITINE MONOOXYGENASE REDUCTASE SUBUNIT"/>
    <property type="match status" value="1"/>
</dbReference>
<proteinExistence type="predicted"/>
<keyword evidence="2" id="KW-0285">Flavoprotein</keyword>
<evidence type="ECO:0000256" key="5">
    <source>
        <dbReference type="ARBA" id="ARBA00022723"/>
    </source>
</evidence>
<dbReference type="InterPro" id="IPR050415">
    <property type="entry name" value="MRET"/>
</dbReference>
<dbReference type="CDD" id="cd00207">
    <property type="entry name" value="fer2"/>
    <property type="match status" value="1"/>
</dbReference>
<evidence type="ECO:0000256" key="2">
    <source>
        <dbReference type="ARBA" id="ARBA00022630"/>
    </source>
</evidence>
<evidence type="ECO:0000256" key="3">
    <source>
        <dbReference type="ARBA" id="ARBA00022643"/>
    </source>
</evidence>
<evidence type="ECO:0000259" key="9">
    <source>
        <dbReference type="PROSITE" id="PS51085"/>
    </source>
</evidence>
<evidence type="ECO:0000259" key="10">
    <source>
        <dbReference type="PROSITE" id="PS51384"/>
    </source>
</evidence>
<dbReference type="RefSeq" id="WP_101299470.1">
    <property type="nucleotide sequence ID" value="NZ_NXGX01000001.1"/>
</dbReference>
<keyword evidence="5" id="KW-0479">Metal-binding</keyword>
<keyword evidence="3" id="KW-0288">FMN</keyword>
<keyword evidence="8" id="KW-0411">Iron-sulfur</keyword>
<dbReference type="GO" id="GO:0016491">
    <property type="term" value="F:oxidoreductase activity"/>
    <property type="evidence" value="ECO:0007669"/>
    <property type="project" value="UniProtKB-KW"/>
</dbReference>
<evidence type="ECO:0000256" key="8">
    <source>
        <dbReference type="ARBA" id="ARBA00023014"/>
    </source>
</evidence>